<reference evidence="5 6" key="1">
    <citation type="submission" date="2019-12" db="EMBL/GenBank/DDBJ databases">
        <title>The draft genomic sequence of strain Chitinophaga oryziterrae JCM 16595.</title>
        <authorList>
            <person name="Zhang X."/>
        </authorList>
    </citation>
    <scope>NUCLEOTIDE SEQUENCE [LARGE SCALE GENOMIC DNA]</scope>
    <source>
        <strain evidence="5 6">JCM 16595</strain>
    </source>
</reference>
<dbReference type="Pfam" id="PF05593">
    <property type="entry name" value="RHS_repeat"/>
    <property type="match status" value="2"/>
</dbReference>
<feature type="domain" description="DUF6531" evidence="2">
    <location>
        <begin position="215"/>
        <end position="288"/>
    </location>
</feature>
<dbReference type="PANTHER" id="PTHR32305">
    <property type="match status" value="1"/>
</dbReference>
<evidence type="ECO:0000259" key="4">
    <source>
        <dbReference type="Pfam" id="PF25023"/>
    </source>
</evidence>
<evidence type="ECO:0000259" key="2">
    <source>
        <dbReference type="Pfam" id="PF20148"/>
    </source>
</evidence>
<accession>A0A6N8J7R7</accession>
<dbReference type="Pfam" id="PF25023">
    <property type="entry name" value="TEN_YD-shell"/>
    <property type="match status" value="2"/>
</dbReference>
<proteinExistence type="predicted"/>
<evidence type="ECO:0000259" key="3">
    <source>
        <dbReference type="Pfam" id="PF24174"/>
    </source>
</evidence>
<sequence length="1380" mass="156343">MLVSNKHFIPVIGLDIHIVILFGFPIPLPHPYIGFVLDPMDYIPFLGATTKVNHVPRGVSDTSGIIVILFHIPMGGPWLLAPMIGHDSVNFFGSKKVMVEGRMMSPSGHMLMTCNDIGLPLSLKPGKKLKPIPSMYLPTSFSIPLSFGKPVMVGGPFVPDWAGVLMNLVMSFGFGALMKGLGKIGRKLTTKFNHALKGKLGSNKLSKFLCKKGFEPVDLVQGIVIYDGLDFELPGPITLIWKRSWNSDSSHEGLLGHGTHLSYDMRVHEFAAEGATAVLLEDGRSAMFDLLPFSGDNEYNRHEKLTLTRSDIDEYQLYNHEEQRYYTFRKTHPAEKHYRLSSIHNKAGFIITLHYNSKGHLLRVTDSVGRHLHIENDKAGRITSVTARHRGEEQLMVSYAYNEEGDLITITDALEQSNHIVFHKHLMIEKQDRTGQRFYWEYDAKKRCVHTWGDGGLLEGFIEYYPQEGYNLVTNSLGQTSTYYYTPDFVVHQVKDASGNSTFTNYTPDFEIYQEIDEEGTLSGYTYDERGNLASVVQPDGNAYSFSYNEDGNMILGVDPEGNSSSYIYYPSNGLLHTVTKPDGTIQVFRYNQQQLLSRVEDLNDNATLMEYDEDFNLVSMVLPDGGIARWTHDVWGQCTSSSNPLNQKQTYRYDNLGRVTSMETPDGNYTQLEYDAYDQVLRASDKHHDVRFTYTPLGSVRTREEHGAKTHYVYDTEDQLHTIVNEHGETYRFVRNARGEIIQETGFDGITHRFIRDTTGKVVKTERPDGKSTLYEYDYAGMLVRSEQHDGSWSTFNYDRNGQLIEAVNENTTVQFKRDALGRVVEEWQNGHIVKSSYDVNGKRSSLQSSLGARIQLHRNNMGDVTTMKAYAAGLKDAWSVEIQYNLLGLETERILTGGVTSSMTYDQAGMPASHTVNNKTRTTRKCYYRWDVNQRLKQMVNALNKSTAKFGHDDFGNLAWAQYEDGQFDYRQPDKTGNLYRAATHKDRKYGTGGQVKETPEARFEYDAEGFLVKKIMADHKVWLYEWSAKGKLTKVTRPDNKTVTFEYDALGRRTAKIFQQKITRWVWDNDTPLHEWVYTADERPQTVIDELGNITVSPEPVPEETLITWVFEGDSHIPVARIINGKQYSIISDYLGTPCQAYDEAGENIWSCELDIYGKVRKLAGSKGFIPFRYQGQYEDVETGLYYNRFRYYSPDEGSYISKDPIGLDGGSRAYSYVNDPNADFDFLGLHPVFDEDLAKIAREAHNALKRNIPDKPEIGFNQSTVSIGEGTLPSGEKQLFASGNGAKLTPKQRQILIDHGIPAENIYSGVAKMEQPRPTSKLKSVRKAYNLNNHAERVIIRNAPEGTKFKKWGISWGPNQKNAACDNCKPHVKCAS</sequence>
<keyword evidence="1" id="KW-0677">Repeat</keyword>
<evidence type="ECO:0008006" key="7">
    <source>
        <dbReference type="Google" id="ProtNLM"/>
    </source>
</evidence>
<dbReference type="InterPro" id="IPR031325">
    <property type="entry name" value="RHS_repeat"/>
</dbReference>
<protein>
    <recommendedName>
        <fullName evidence="7">Type IV secretion protein Rhs</fullName>
    </recommendedName>
</protein>
<gene>
    <name evidence="5" type="ORF">GO495_11755</name>
</gene>
<dbReference type="NCBIfam" id="TIGR01643">
    <property type="entry name" value="YD_repeat_2x"/>
    <property type="match status" value="4"/>
</dbReference>
<organism evidence="5 6">
    <name type="scientific">Chitinophaga oryziterrae</name>
    <dbReference type="NCBI Taxonomy" id="1031224"/>
    <lineage>
        <taxon>Bacteria</taxon>
        <taxon>Pseudomonadati</taxon>
        <taxon>Bacteroidota</taxon>
        <taxon>Chitinophagia</taxon>
        <taxon>Chitinophagales</taxon>
        <taxon>Chitinophagaceae</taxon>
        <taxon>Chitinophaga</taxon>
    </lineage>
</organism>
<dbReference type="Pfam" id="PF20148">
    <property type="entry name" value="DUF6531"/>
    <property type="match status" value="1"/>
</dbReference>
<comment type="caution">
    <text evidence="5">The sequence shown here is derived from an EMBL/GenBank/DDBJ whole genome shotgun (WGS) entry which is preliminary data.</text>
</comment>
<evidence type="ECO:0000313" key="6">
    <source>
        <dbReference type="Proteomes" id="UP000468388"/>
    </source>
</evidence>
<dbReference type="Proteomes" id="UP000468388">
    <property type="component" value="Unassembled WGS sequence"/>
</dbReference>
<dbReference type="CDD" id="cd14740">
    <property type="entry name" value="PAAR_4"/>
    <property type="match status" value="1"/>
</dbReference>
<dbReference type="InterPro" id="IPR056387">
    <property type="entry name" value="MsddA-like"/>
</dbReference>
<feature type="domain" description="Bacterial deaminase MsddA-like" evidence="3">
    <location>
        <begin position="1244"/>
        <end position="1374"/>
    </location>
</feature>
<dbReference type="InterPro" id="IPR045351">
    <property type="entry name" value="DUF6531"/>
</dbReference>
<dbReference type="NCBIfam" id="TIGR03696">
    <property type="entry name" value="Rhs_assc_core"/>
    <property type="match status" value="1"/>
</dbReference>
<dbReference type="OrthoDB" id="9765204at2"/>
<dbReference type="RefSeq" id="WP_157299869.1">
    <property type="nucleotide sequence ID" value="NZ_BAAAZB010000007.1"/>
</dbReference>
<name>A0A6N8J7R7_9BACT</name>
<dbReference type="PANTHER" id="PTHR32305:SF15">
    <property type="entry name" value="PROTEIN RHSA-RELATED"/>
    <property type="match status" value="1"/>
</dbReference>
<dbReference type="Pfam" id="PF24174">
    <property type="entry name" value="MsddA-like"/>
    <property type="match status" value="1"/>
</dbReference>
<dbReference type="EMBL" id="WRXO01000002">
    <property type="protein sequence ID" value="MVT41260.1"/>
    <property type="molecule type" value="Genomic_DNA"/>
</dbReference>
<feature type="domain" description="Teneurin-like YD-shell" evidence="4">
    <location>
        <begin position="869"/>
        <end position="1207"/>
    </location>
</feature>
<dbReference type="InterPro" id="IPR022385">
    <property type="entry name" value="Rhs_assc_core"/>
</dbReference>
<dbReference type="Gene3D" id="2.180.10.10">
    <property type="entry name" value="RHS repeat-associated core"/>
    <property type="match status" value="3"/>
</dbReference>
<feature type="domain" description="Teneurin-like YD-shell" evidence="4">
    <location>
        <begin position="707"/>
        <end position="828"/>
    </location>
</feature>
<evidence type="ECO:0000256" key="1">
    <source>
        <dbReference type="ARBA" id="ARBA00022737"/>
    </source>
</evidence>
<dbReference type="InterPro" id="IPR006530">
    <property type="entry name" value="YD"/>
</dbReference>
<dbReference type="InterPro" id="IPR050708">
    <property type="entry name" value="T6SS_VgrG/RHS"/>
</dbReference>
<evidence type="ECO:0000313" key="5">
    <source>
        <dbReference type="EMBL" id="MVT41260.1"/>
    </source>
</evidence>
<dbReference type="InterPro" id="IPR056823">
    <property type="entry name" value="TEN-like_YD-shell"/>
</dbReference>
<keyword evidence="6" id="KW-1185">Reference proteome</keyword>